<dbReference type="Gene3D" id="2.40.50.140">
    <property type="entry name" value="Nucleic acid-binding proteins"/>
    <property type="match status" value="1"/>
</dbReference>
<evidence type="ECO:0000256" key="5">
    <source>
        <dbReference type="ARBA" id="ARBA00022695"/>
    </source>
</evidence>
<dbReference type="GO" id="GO:0006281">
    <property type="term" value="P:DNA repair"/>
    <property type="evidence" value="ECO:0007669"/>
    <property type="project" value="UniProtKB-KW"/>
</dbReference>
<dbReference type="GO" id="GO:0003910">
    <property type="term" value="F:DNA ligase (ATP) activity"/>
    <property type="evidence" value="ECO:0007669"/>
    <property type="project" value="UniProtKB-EC"/>
</dbReference>
<dbReference type="CDD" id="cd07906">
    <property type="entry name" value="Adenylation_DNA_ligase_LigD_LigC"/>
    <property type="match status" value="1"/>
</dbReference>
<evidence type="ECO:0000256" key="2">
    <source>
        <dbReference type="ARBA" id="ARBA00012727"/>
    </source>
</evidence>
<keyword evidence="6" id="KW-0540">Nuclease</keyword>
<dbReference type="SUPFAM" id="SSF56091">
    <property type="entry name" value="DNA ligase/mRNA capping enzyme, catalytic domain"/>
    <property type="match status" value="1"/>
</dbReference>
<keyword evidence="13" id="KW-0239">DNA-directed DNA polymerase</keyword>
<keyword evidence="7" id="KW-0479">Metal-binding</keyword>
<proteinExistence type="predicted"/>
<feature type="region of interest" description="Disordered" evidence="21">
    <location>
        <begin position="1"/>
        <end position="25"/>
    </location>
</feature>
<dbReference type="GO" id="GO:0006310">
    <property type="term" value="P:DNA recombination"/>
    <property type="evidence" value="ECO:0007669"/>
    <property type="project" value="UniProtKB-KW"/>
</dbReference>
<dbReference type="GO" id="GO:0005524">
    <property type="term" value="F:ATP binding"/>
    <property type="evidence" value="ECO:0007669"/>
    <property type="project" value="UniProtKB-KW"/>
</dbReference>
<dbReference type="InterPro" id="IPR014143">
    <property type="entry name" value="NHEJ_ligase_prk"/>
</dbReference>
<keyword evidence="14" id="KW-0238">DNA-binding</keyword>
<evidence type="ECO:0000256" key="3">
    <source>
        <dbReference type="ARBA" id="ARBA00022598"/>
    </source>
</evidence>
<evidence type="ECO:0000256" key="11">
    <source>
        <dbReference type="ARBA" id="ARBA00022839"/>
    </source>
</evidence>
<feature type="domain" description="ATP-dependent DNA ligase family profile" evidence="22">
    <location>
        <begin position="405"/>
        <end position="520"/>
    </location>
</feature>
<evidence type="ECO:0000256" key="6">
    <source>
        <dbReference type="ARBA" id="ARBA00022722"/>
    </source>
</evidence>
<keyword evidence="9" id="KW-0227">DNA damage</keyword>
<dbReference type="GO" id="GO:0004527">
    <property type="term" value="F:exonuclease activity"/>
    <property type="evidence" value="ECO:0007669"/>
    <property type="project" value="UniProtKB-KW"/>
</dbReference>
<dbReference type="AlphaFoldDB" id="A0A557STR5"/>
<dbReference type="InterPro" id="IPR014144">
    <property type="entry name" value="LigD_PE_domain"/>
</dbReference>
<dbReference type="GO" id="GO:0046872">
    <property type="term" value="F:metal ion binding"/>
    <property type="evidence" value="ECO:0007669"/>
    <property type="project" value="UniProtKB-KW"/>
</dbReference>
<dbReference type="Gene3D" id="3.90.920.10">
    <property type="entry name" value="DNA primase, PRIM domain"/>
    <property type="match status" value="1"/>
</dbReference>
<sequence length="995" mass="115151">MLDEYKKKRNFKASPEPNGNNNLNKESFTAIGDACISIEDNDPSKSRPRFVIQKHEATRLHYDFRLESIKENVLLSWAIPKGPSLDPSIKRLAIQTEDHPVDYLSFEGVIPEGNYGAGTVIVWDIGEYSLEKNALTKYPTKEHRGEIPEVLDVSELEKKYGKITFVLYGQKLKGKFSLVKTRTKNQWLLIKLEDDFALCSNNSDKNGVKDITESRPESVLTGKTNMDLLHYKSSKTLEKDVKAENSNLKYSAEITNNPNTLDTLGDHNLDAINLSPANQSFKQMCFEGIKPMLSSLTDKPFNNKDWIFEIKWDGVRAITLVDRLTKTCTIKSRRGDTITQRYPELENTLKSALREDMFKDFVILDGEIVILDNEGYPDFQNHQKRMNIDSRKSIEILSELYPAVYYVFDILYLDNNNLMQLPFAERRKILVDLIKKENSKIRISDFVEEFGIDVFETVRRMNLEGIIGKHRNSKYHSDIRSRDWLKIKNIKTQDCIVIGYTRGEGNRKNYFGSLLLAAAIDDTLNYTRTNTNNNNANSNTNINKLRFIGHTGSGFSFESLSIIHKRLRELEIPYCPVDSIPYLNRETVWVRPMTVLEVKFNNWTNNMIMRAPIFLRIREDKPPHQCVIENSSLTSSPKIADKIKKDEDDDSDLKITNYENGNNHLTAIDQQFSNLKKEFWSATEYRPAITKGDLIEYYDKISEHLLPYLRDRPISLSRYPDGIYGKAFYQKDWKNEKPCYVRTVKVYSESNSDEINYIVCNNKETLLWLVNLGCIEIHPWNSRVNDYNQCNKMDVIETEECGLNYPDFIVFDLDPYINIDNENESKEPAYSLTAFRATVEVALGLKGIFDELNIKSYVKTSGKTGLHIFLPVVNLYTYKQTREFARVISQILNKRNPGKITTEWKTTDRKGKVFFDYNQNSIGKTLASIFSTRPVEDATVSVPLKWEELVDIIPTDFIMMTVPDLYKRKINPWKDISSHRQNLEEILERISDFKV</sequence>
<evidence type="ECO:0000256" key="18">
    <source>
        <dbReference type="ARBA" id="ARBA00023268"/>
    </source>
</evidence>
<comment type="caution">
    <text evidence="23">The sequence shown here is derived from an EMBL/GenBank/DDBJ whole genome shotgun (WGS) entry which is preliminary data.</text>
</comment>
<comment type="cofactor">
    <cofactor evidence="1">
        <name>Mn(2+)</name>
        <dbReference type="ChEBI" id="CHEBI:29035"/>
    </cofactor>
</comment>
<dbReference type="InterPro" id="IPR014146">
    <property type="entry name" value="LigD_ligase_dom"/>
</dbReference>
<dbReference type="Proteomes" id="UP000315289">
    <property type="component" value="Unassembled WGS sequence"/>
</dbReference>
<keyword evidence="17" id="KW-0464">Manganese</keyword>
<keyword evidence="18" id="KW-0511">Multifunctional enzyme</keyword>
<evidence type="ECO:0000256" key="15">
    <source>
        <dbReference type="ARBA" id="ARBA00023172"/>
    </source>
</evidence>
<dbReference type="Pfam" id="PF13298">
    <property type="entry name" value="LigD_N"/>
    <property type="match status" value="1"/>
</dbReference>
<keyword evidence="8" id="KW-0547">Nucleotide-binding</keyword>
<dbReference type="Pfam" id="PF21686">
    <property type="entry name" value="LigD_Prim-Pol"/>
    <property type="match status" value="1"/>
</dbReference>
<evidence type="ECO:0000313" key="23">
    <source>
        <dbReference type="EMBL" id="TVP39992.1"/>
    </source>
</evidence>
<keyword evidence="16" id="KW-0234">DNA repair</keyword>
<evidence type="ECO:0000256" key="1">
    <source>
        <dbReference type="ARBA" id="ARBA00001936"/>
    </source>
</evidence>
<dbReference type="GO" id="GO:0003677">
    <property type="term" value="F:DNA binding"/>
    <property type="evidence" value="ECO:0007669"/>
    <property type="project" value="UniProtKB-KW"/>
</dbReference>
<evidence type="ECO:0000256" key="14">
    <source>
        <dbReference type="ARBA" id="ARBA00023125"/>
    </source>
</evidence>
<dbReference type="CDD" id="cd07971">
    <property type="entry name" value="OBF_DNA_ligase_LigD"/>
    <property type="match status" value="1"/>
</dbReference>
<evidence type="ECO:0000256" key="20">
    <source>
        <dbReference type="ARBA" id="ARBA00034003"/>
    </source>
</evidence>
<dbReference type="InterPro" id="IPR012309">
    <property type="entry name" value="DNA_ligase_ATP-dep_C"/>
</dbReference>
<evidence type="ECO:0000256" key="16">
    <source>
        <dbReference type="ARBA" id="ARBA00023204"/>
    </source>
</evidence>
<keyword evidence="15" id="KW-0233">DNA recombination</keyword>
<name>A0A557STR5_9ARCH</name>
<evidence type="ECO:0000256" key="10">
    <source>
        <dbReference type="ARBA" id="ARBA00022801"/>
    </source>
</evidence>
<dbReference type="NCBIfam" id="TIGR02779">
    <property type="entry name" value="NHEJ_ligase_lig"/>
    <property type="match status" value="1"/>
</dbReference>
<dbReference type="GO" id="GO:0003887">
    <property type="term" value="F:DNA-directed DNA polymerase activity"/>
    <property type="evidence" value="ECO:0007669"/>
    <property type="project" value="UniProtKB-KW"/>
</dbReference>
<keyword evidence="12" id="KW-0067">ATP-binding</keyword>
<evidence type="ECO:0000256" key="12">
    <source>
        <dbReference type="ARBA" id="ARBA00022840"/>
    </source>
</evidence>
<protein>
    <recommendedName>
        <fullName evidence="2">DNA ligase (ATP)</fullName>
        <ecNumber evidence="2">6.5.1.1</ecNumber>
    </recommendedName>
    <alternativeName>
        <fullName evidence="19">NHEJ DNA polymerase</fullName>
    </alternativeName>
</protein>
<evidence type="ECO:0000256" key="7">
    <source>
        <dbReference type="ARBA" id="ARBA00022723"/>
    </source>
</evidence>
<reference evidence="23 24" key="1">
    <citation type="journal article" date="2019" name="Front. Microbiol.">
        <title>Ammonia Oxidation by the Arctic Terrestrial Thaumarchaeote Candidatus Nitrosocosmicus arcticus Is Stimulated by Increasing Temperatures.</title>
        <authorList>
            <person name="Alves R.J.E."/>
            <person name="Kerou M."/>
            <person name="Zappe A."/>
            <person name="Bittner R."/>
            <person name="Abby S.S."/>
            <person name="Schmidt H.A."/>
            <person name="Pfeifer K."/>
            <person name="Schleper C."/>
        </authorList>
    </citation>
    <scope>NUCLEOTIDE SEQUENCE [LARGE SCALE GENOMIC DNA]</scope>
    <source>
        <strain evidence="23 24">Kfb</strain>
    </source>
</reference>
<accession>A0A557STR5</accession>
<keyword evidence="10" id="KW-0378">Hydrolase</keyword>
<dbReference type="RefSeq" id="WP_144732316.1">
    <property type="nucleotide sequence ID" value="NZ_ML675586.1"/>
</dbReference>
<comment type="catalytic activity">
    <reaction evidence="20">
        <text>ATP + (deoxyribonucleotide)n-3'-hydroxyl + 5'-phospho-(deoxyribonucleotide)m = (deoxyribonucleotide)n+m + AMP + diphosphate.</text>
        <dbReference type="EC" id="6.5.1.1"/>
    </reaction>
</comment>
<keyword evidence="24" id="KW-1185">Reference proteome</keyword>
<dbReference type="Gene3D" id="3.30.470.30">
    <property type="entry name" value="DNA ligase/mRNA capping enzyme"/>
    <property type="match status" value="1"/>
</dbReference>
<dbReference type="InterPro" id="IPR014145">
    <property type="entry name" value="LigD_pol_dom"/>
</dbReference>
<dbReference type="EC" id="6.5.1.1" evidence="2"/>
<evidence type="ECO:0000313" key="24">
    <source>
        <dbReference type="Proteomes" id="UP000315289"/>
    </source>
</evidence>
<dbReference type="Pfam" id="PF04679">
    <property type="entry name" value="DNA_ligase_A_C"/>
    <property type="match status" value="1"/>
</dbReference>
<dbReference type="InterPro" id="IPR016059">
    <property type="entry name" value="DNA_ligase_ATP-dep_CS"/>
</dbReference>
<keyword evidence="4" id="KW-0808">Transferase</keyword>
<dbReference type="EMBL" id="VOAH01000010">
    <property type="protein sequence ID" value="TVP39992.1"/>
    <property type="molecule type" value="Genomic_DNA"/>
</dbReference>
<evidence type="ECO:0000256" key="17">
    <source>
        <dbReference type="ARBA" id="ARBA00023211"/>
    </source>
</evidence>
<dbReference type="PANTHER" id="PTHR42705">
    <property type="entry name" value="BIFUNCTIONAL NON-HOMOLOGOUS END JOINING PROTEIN LIGD"/>
    <property type="match status" value="1"/>
</dbReference>
<dbReference type="Gene3D" id="3.30.1490.70">
    <property type="match status" value="1"/>
</dbReference>
<evidence type="ECO:0000259" key="22">
    <source>
        <dbReference type="PROSITE" id="PS50160"/>
    </source>
</evidence>
<evidence type="ECO:0000256" key="8">
    <source>
        <dbReference type="ARBA" id="ARBA00022741"/>
    </source>
</evidence>
<keyword evidence="11" id="KW-0269">Exonuclease</keyword>
<dbReference type="PANTHER" id="PTHR42705:SF3">
    <property type="entry name" value="ATP-DEPENDENT DNA LIGASE"/>
    <property type="match status" value="1"/>
</dbReference>
<dbReference type="PROSITE" id="PS00697">
    <property type="entry name" value="DNA_LIGASE_A1"/>
    <property type="match status" value="1"/>
</dbReference>
<evidence type="ECO:0000256" key="21">
    <source>
        <dbReference type="SAM" id="MobiDB-lite"/>
    </source>
</evidence>
<dbReference type="InterPro" id="IPR012340">
    <property type="entry name" value="NA-bd_OB-fold"/>
</dbReference>
<dbReference type="NCBIfam" id="TIGR02776">
    <property type="entry name" value="NHEJ_ligase_prk"/>
    <property type="match status" value="1"/>
</dbReference>
<evidence type="ECO:0000256" key="4">
    <source>
        <dbReference type="ARBA" id="ARBA00022679"/>
    </source>
</evidence>
<dbReference type="Pfam" id="PF01068">
    <property type="entry name" value="DNA_ligase_A_M"/>
    <property type="match status" value="1"/>
</dbReference>
<keyword evidence="5" id="KW-0548">Nucleotidyltransferase</keyword>
<evidence type="ECO:0000256" key="19">
    <source>
        <dbReference type="ARBA" id="ARBA00029943"/>
    </source>
</evidence>
<evidence type="ECO:0000256" key="13">
    <source>
        <dbReference type="ARBA" id="ARBA00022932"/>
    </source>
</evidence>
<gene>
    <name evidence="23" type="primary">ligD</name>
    <name evidence="23" type="ORF">NARC_100054</name>
</gene>
<dbReference type="SUPFAM" id="SSF50249">
    <property type="entry name" value="Nucleic acid-binding proteins"/>
    <property type="match status" value="1"/>
</dbReference>
<dbReference type="PROSITE" id="PS50160">
    <property type="entry name" value="DNA_LIGASE_A3"/>
    <property type="match status" value="1"/>
</dbReference>
<organism evidence="23 24">
    <name type="scientific">Candidatus Nitrosocosmicus arcticus</name>
    <dbReference type="NCBI Taxonomy" id="2035267"/>
    <lineage>
        <taxon>Archaea</taxon>
        <taxon>Nitrososphaerota</taxon>
        <taxon>Nitrososphaeria</taxon>
        <taxon>Nitrososphaerales</taxon>
        <taxon>Nitrososphaeraceae</taxon>
        <taxon>Candidatus Nitrosocosmicus</taxon>
    </lineage>
</organism>
<dbReference type="InterPro" id="IPR012310">
    <property type="entry name" value="DNA_ligase_ATP-dep_cent"/>
</dbReference>
<dbReference type="NCBIfam" id="TIGR02777">
    <property type="entry name" value="LigD_PE_dom"/>
    <property type="match status" value="1"/>
</dbReference>
<keyword evidence="3 23" id="KW-0436">Ligase</keyword>
<evidence type="ECO:0000256" key="9">
    <source>
        <dbReference type="ARBA" id="ARBA00022763"/>
    </source>
</evidence>
<dbReference type="InterPro" id="IPR052171">
    <property type="entry name" value="NHEJ_LigD"/>
</dbReference>